<reference evidence="9 10" key="1">
    <citation type="submission" date="2016-11" db="EMBL/GenBank/DDBJ databases">
        <authorList>
            <person name="Jaros S."/>
            <person name="Januszkiewicz K."/>
            <person name="Wedrychowicz H."/>
        </authorList>
    </citation>
    <scope>NUCLEOTIDE SEQUENCE [LARGE SCALE GENOMIC DNA]</scope>
    <source>
        <strain evidence="9 10">DSM 18119</strain>
    </source>
</reference>
<keyword evidence="3" id="KW-0813">Transport</keyword>
<feature type="chain" id="PRO_5012047605" evidence="8">
    <location>
        <begin position="21"/>
        <end position="438"/>
    </location>
</feature>
<evidence type="ECO:0000313" key="9">
    <source>
        <dbReference type="EMBL" id="SHF27324.1"/>
    </source>
</evidence>
<keyword evidence="8" id="KW-0732">Signal</keyword>
<keyword evidence="10" id="KW-1185">Reference proteome</keyword>
<keyword evidence="5" id="KW-0812">Transmembrane</keyword>
<dbReference type="SUPFAM" id="SSF56954">
    <property type="entry name" value="Outer membrane efflux proteins (OEP)"/>
    <property type="match status" value="1"/>
</dbReference>
<dbReference type="GO" id="GO:0009279">
    <property type="term" value="C:cell outer membrane"/>
    <property type="evidence" value="ECO:0007669"/>
    <property type="project" value="UniProtKB-SubCell"/>
</dbReference>
<comment type="similarity">
    <text evidence="2">Belongs to the outer membrane factor (OMF) (TC 1.B.17) family.</text>
</comment>
<organism evidence="9 10">
    <name type="scientific">Flavisolibacter ginsengisoli DSM 18119</name>
    <dbReference type="NCBI Taxonomy" id="1121884"/>
    <lineage>
        <taxon>Bacteria</taxon>
        <taxon>Pseudomonadati</taxon>
        <taxon>Bacteroidota</taxon>
        <taxon>Chitinophagia</taxon>
        <taxon>Chitinophagales</taxon>
        <taxon>Chitinophagaceae</taxon>
        <taxon>Flavisolibacter</taxon>
    </lineage>
</organism>
<evidence type="ECO:0000256" key="1">
    <source>
        <dbReference type="ARBA" id="ARBA00004442"/>
    </source>
</evidence>
<accession>A0A1M5AAY6</accession>
<keyword evidence="4" id="KW-1134">Transmembrane beta strand</keyword>
<evidence type="ECO:0000256" key="6">
    <source>
        <dbReference type="ARBA" id="ARBA00023136"/>
    </source>
</evidence>
<evidence type="ECO:0000256" key="8">
    <source>
        <dbReference type="SAM" id="SignalP"/>
    </source>
</evidence>
<name>A0A1M5AAY6_9BACT</name>
<evidence type="ECO:0000256" key="7">
    <source>
        <dbReference type="ARBA" id="ARBA00023237"/>
    </source>
</evidence>
<evidence type="ECO:0000256" key="4">
    <source>
        <dbReference type="ARBA" id="ARBA00022452"/>
    </source>
</evidence>
<dbReference type="AlphaFoldDB" id="A0A1M5AAY6"/>
<keyword evidence="6" id="KW-0472">Membrane</keyword>
<dbReference type="OrthoDB" id="9771205at2"/>
<dbReference type="Pfam" id="PF02321">
    <property type="entry name" value="OEP"/>
    <property type="match status" value="2"/>
</dbReference>
<dbReference type="PANTHER" id="PTHR30026">
    <property type="entry name" value="OUTER MEMBRANE PROTEIN TOLC"/>
    <property type="match status" value="1"/>
</dbReference>
<dbReference type="GO" id="GO:0015562">
    <property type="term" value="F:efflux transmembrane transporter activity"/>
    <property type="evidence" value="ECO:0007669"/>
    <property type="project" value="InterPro"/>
</dbReference>
<dbReference type="Gene3D" id="1.20.1600.10">
    <property type="entry name" value="Outer membrane efflux proteins (OEP)"/>
    <property type="match status" value="1"/>
</dbReference>
<dbReference type="EMBL" id="FQUU01000008">
    <property type="protein sequence ID" value="SHF27324.1"/>
    <property type="molecule type" value="Genomic_DNA"/>
</dbReference>
<evidence type="ECO:0000313" key="10">
    <source>
        <dbReference type="Proteomes" id="UP000184048"/>
    </source>
</evidence>
<dbReference type="GO" id="GO:0015288">
    <property type="term" value="F:porin activity"/>
    <property type="evidence" value="ECO:0007669"/>
    <property type="project" value="TreeGrafter"/>
</dbReference>
<evidence type="ECO:0000256" key="3">
    <source>
        <dbReference type="ARBA" id="ARBA00022448"/>
    </source>
</evidence>
<evidence type="ECO:0000256" key="2">
    <source>
        <dbReference type="ARBA" id="ARBA00007613"/>
    </source>
</evidence>
<dbReference type="STRING" id="1121884.SAMN02745131_02210"/>
<sequence>MRLKNIALACSCLIGFIAKAQRPLSVEEAIATSLANNYDIQLSRNDSALAALDYAFADYAFYPRLNANGGVNFNNNNQKQVLADGTKRESKGVKSNVATASLNLNWTLFDGLKMFITRRRLGQMVELGELQIKNQVIASVADLMRTYYDISRQQQQLKAVEEQMQLSSERLKLAQYKFEVGTGTKSDVLQAQIDYNAQKSQQLTQQTNILKLKEQLNNLLAIPLNNDFTVLDTIPIHTGLTLDSIQGSLTATNPQLLLAQKSLDIAGLALQERRAERLPTVSFNSAYNFNRTDNKSVVNPFQPLFSQNKGLNYGFTATIPIFNGYLTRRNIRAAELDIQYQQLAYKRNLAQINTSVATAYRDYTLYQQTLLLEEDNIKLVRENLFIAQERYRLGVTTFLEMRTAEQSLADATNRLIQARYNTKVAEIELLRLRGDLVK</sequence>
<dbReference type="GO" id="GO:1990281">
    <property type="term" value="C:efflux pump complex"/>
    <property type="evidence" value="ECO:0007669"/>
    <property type="project" value="TreeGrafter"/>
</dbReference>
<dbReference type="RefSeq" id="WP_072835390.1">
    <property type="nucleotide sequence ID" value="NZ_FQUU01000008.1"/>
</dbReference>
<proteinExistence type="inferred from homology"/>
<evidence type="ECO:0000256" key="5">
    <source>
        <dbReference type="ARBA" id="ARBA00022692"/>
    </source>
</evidence>
<comment type="subcellular location">
    <subcellularLocation>
        <location evidence="1">Cell outer membrane</location>
    </subcellularLocation>
</comment>
<dbReference type="Proteomes" id="UP000184048">
    <property type="component" value="Unassembled WGS sequence"/>
</dbReference>
<feature type="signal peptide" evidence="8">
    <location>
        <begin position="1"/>
        <end position="20"/>
    </location>
</feature>
<dbReference type="InterPro" id="IPR003423">
    <property type="entry name" value="OMP_efflux"/>
</dbReference>
<dbReference type="InterPro" id="IPR051906">
    <property type="entry name" value="TolC-like"/>
</dbReference>
<protein>
    <submittedName>
        <fullName evidence="9">Outer membrane protein TolC</fullName>
    </submittedName>
</protein>
<gene>
    <name evidence="9" type="ORF">SAMN02745131_02210</name>
</gene>
<dbReference type="PANTHER" id="PTHR30026:SF20">
    <property type="entry name" value="OUTER MEMBRANE PROTEIN TOLC"/>
    <property type="match status" value="1"/>
</dbReference>
<keyword evidence="7" id="KW-0998">Cell outer membrane</keyword>